<dbReference type="AlphaFoldDB" id="A0AAV7MFN1"/>
<dbReference type="SUPFAM" id="SSF57997">
    <property type="entry name" value="Tropomyosin"/>
    <property type="match status" value="1"/>
</dbReference>
<gene>
    <name evidence="3" type="ORF">NDU88_007299</name>
</gene>
<keyword evidence="4" id="KW-1185">Reference proteome</keyword>
<accession>A0AAV7MFN1</accession>
<dbReference type="EMBL" id="JANPWB010000014">
    <property type="protein sequence ID" value="KAJ1102247.1"/>
    <property type="molecule type" value="Genomic_DNA"/>
</dbReference>
<sequence>MGRNQGLQTAQTNNLDKYNVQMKTAGTERNKSAPAKEASDSGDPLLQEIMKAIQSLKGTIESKIDALTIDVNLLRADLRKVTDKVTTAESKINRLQAVTKRLENQVQELTKQHTAVAAKLEDKEGRSHRNNI</sequence>
<evidence type="ECO:0000256" key="2">
    <source>
        <dbReference type="SAM" id="MobiDB-lite"/>
    </source>
</evidence>
<keyword evidence="1" id="KW-0175">Coiled coil</keyword>
<dbReference type="Gene3D" id="6.10.280.220">
    <property type="match status" value="1"/>
</dbReference>
<evidence type="ECO:0000313" key="4">
    <source>
        <dbReference type="Proteomes" id="UP001066276"/>
    </source>
</evidence>
<evidence type="ECO:0000313" key="3">
    <source>
        <dbReference type="EMBL" id="KAJ1102247.1"/>
    </source>
</evidence>
<protein>
    <submittedName>
        <fullName evidence="3">Uncharacterized protein</fullName>
    </submittedName>
</protein>
<dbReference type="Proteomes" id="UP001066276">
    <property type="component" value="Chromosome 10"/>
</dbReference>
<proteinExistence type="predicted"/>
<feature type="coiled-coil region" evidence="1">
    <location>
        <begin position="78"/>
        <end position="119"/>
    </location>
</feature>
<feature type="compositionally biased region" description="Polar residues" evidence="2">
    <location>
        <begin position="1"/>
        <end position="24"/>
    </location>
</feature>
<evidence type="ECO:0000256" key="1">
    <source>
        <dbReference type="SAM" id="Coils"/>
    </source>
</evidence>
<name>A0AAV7MFN1_PLEWA</name>
<comment type="caution">
    <text evidence="3">The sequence shown here is derived from an EMBL/GenBank/DDBJ whole genome shotgun (WGS) entry which is preliminary data.</text>
</comment>
<organism evidence="3 4">
    <name type="scientific">Pleurodeles waltl</name>
    <name type="common">Iberian ribbed newt</name>
    <dbReference type="NCBI Taxonomy" id="8319"/>
    <lineage>
        <taxon>Eukaryota</taxon>
        <taxon>Metazoa</taxon>
        <taxon>Chordata</taxon>
        <taxon>Craniata</taxon>
        <taxon>Vertebrata</taxon>
        <taxon>Euteleostomi</taxon>
        <taxon>Amphibia</taxon>
        <taxon>Batrachia</taxon>
        <taxon>Caudata</taxon>
        <taxon>Salamandroidea</taxon>
        <taxon>Salamandridae</taxon>
        <taxon>Pleurodelinae</taxon>
        <taxon>Pleurodeles</taxon>
    </lineage>
</organism>
<reference evidence="3" key="1">
    <citation type="journal article" date="2022" name="bioRxiv">
        <title>Sequencing and chromosome-scale assembly of the giantPleurodeles waltlgenome.</title>
        <authorList>
            <person name="Brown T."/>
            <person name="Elewa A."/>
            <person name="Iarovenko S."/>
            <person name="Subramanian E."/>
            <person name="Araus A.J."/>
            <person name="Petzold A."/>
            <person name="Susuki M."/>
            <person name="Suzuki K.-i.T."/>
            <person name="Hayashi T."/>
            <person name="Toyoda A."/>
            <person name="Oliveira C."/>
            <person name="Osipova E."/>
            <person name="Leigh N.D."/>
            <person name="Simon A."/>
            <person name="Yun M.H."/>
        </authorList>
    </citation>
    <scope>NUCLEOTIDE SEQUENCE</scope>
    <source>
        <strain evidence="3">20211129_DDA</strain>
        <tissue evidence="3">Liver</tissue>
    </source>
</reference>
<feature type="region of interest" description="Disordered" evidence="2">
    <location>
        <begin position="1"/>
        <end position="43"/>
    </location>
</feature>